<reference evidence="5 6" key="1">
    <citation type="submission" date="2018-04" db="EMBL/GenBank/DDBJ databases">
        <title>Complete genome sequence of Hydrogenophilus thermoluteolus TH-1.</title>
        <authorList>
            <person name="Arai H."/>
        </authorList>
    </citation>
    <scope>NUCLEOTIDE SEQUENCE [LARGE SCALE GENOMIC DNA]</scope>
    <source>
        <strain evidence="5 6">TH-1</strain>
    </source>
</reference>
<keyword evidence="6" id="KW-1185">Reference proteome</keyword>
<dbReference type="PANTHER" id="PTHR23073">
    <property type="entry name" value="26S PROTEASOME REGULATORY SUBUNIT"/>
    <property type="match status" value="1"/>
</dbReference>
<keyword evidence="2" id="KW-0547">Nucleotide-binding</keyword>
<dbReference type="Proteomes" id="UP000262004">
    <property type="component" value="Chromosome"/>
</dbReference>
<keyword evidence="3" id="KW-0067">ATP-binding</keyword>
<accession>A0A2Z6E1D9</accession>
<evidence type="ECO:0000256" key="3">
    <source>
        <dbReference type="ARBA" id="ARBA00022840"/>
    </source>
</evidence>
<comment type="similarity">
    <text evidence="1">Belongs to the AAA ATPase family.</text>
</comment>
<dbReference type="Pfam" id="PF00004">
    <property type="entry name" value="AAA"/>
    <property type="match status" value="2"/>
</dbReference>
<organism evidence="5 6">
    <name type="scientific">Hydrogenophilus thermoluteolus</name>
    <name type="common">Pseudomonas hydrogenothermophila</name>
    <dbReference type="NCBI Taxonomy" id="297"/>
    <lineage>
        <taxon>Bacteria</taxon>
        <taxon>Pseudomonadati</taxon>
        <taxon>Pseudomonadota</taxon>
        <taxon>Hydrogenophilia</taxon>
        <taxon>Hydrogenophilales</taxon>
        <taxon>Hydrogenophilaceae</taxon>
        <taxon>Hydrogenophilus</taxon>
    </lineage>
</organism>
<dbReference type="InterPro" id="IPR027417">
    <property type="entry name" value="P-loop_NTPase"/>
</dbReference>
<feature type="domain" description="AAA+ ATPase" evidence="4">
    <location>
        <begin position="271"/>
        <end position="411"/>
    </location>
</feature>
<dbReference type="SUPFAM" id="SSF52540">
    <property type="entry name" value="P-loop containing nucleoside triphosphate hydrolases"/>
    <property type="match status" value="2"/>
</dbReference>
<evidence type="ECO:0000259" key="4">
    <source>
        <dbReference type="SMART" id="SM00382"/>
    </source>
</evidence>
<dbReference type="KEGG" id="htl:HPTL_2058"/>
<dbReference type="InterPro" id="IPR003593">
    <property type="entry name" value="AAA+_ATPase"/>
</dbReference>
<dbReference type="GO" id="GO:0005524">
    <property type="term" value="F:ATP binding"/>
    <property type="evidence" value="ECO:0007669"/>
    <property type="project" value="UniProtKB-KW"/>
</dbReference>
<dbReference type="CDD" id="cd19481">
    <property type="entry name" value="RecA-like_protease"/>
    <property type="match status" value="1"/>
</dbReference>
<dbReference type="InterPro" id="IPR050221">
    <property type="entry name" value="26S_Proteasome_ATPase"/>
</dbReference>
<dbReference type="InterPro" id="IPR003959">
    <property type="entry name" value="ATPase_AAA_core"/>
</dbReference>
<evidence type="ECO:0000313" key="5">
    <source>
        <dbReference type="EMBL" id="BBD78312.1"/>
    </source>
</evidence>
<feature type="domain" description="AAA+ ATPase" evidence="4">
    <location>
        <begin position="523"/>
        <end position="652"/>
    </location>
</feature>
<dbReference type="AlphaFoldDB" id="A0A2Z6E1D9"/>
<gene>
    <name evidence="5" type="ORF">HPTL_2058</name>
</gene>
<proteinExistence type="inferred from homology"/>
<dbReference type="SMART" id="SM00382">
    <property type="entry name" value="AAA"/>
    <property type="match status" value="2"/>
</dbReference>
<dbReference type="EMBL" id="AP018558">
    <property type="protein sequence ID" value="BBD78312.1"/>
    <property type="molecule type" value="Genomic_DNA"/>
</dbReference>
<evidence type="ECO:0000256" key="1">
    <source>
        <dbReference type="ARBA" id="ARBA00006914"/>
    </source>
</evidence>
<dbReference type="Gene3D" id="3.40.50.300">
    <property type="entry name" value="P-loop containing nucleotide triphosphate hydrolases"/>
    <property type="match status" value="2"/>
</dbReference>
<evidence type="ECO:0000313" key="6">
    <source>
        <dbReference type="Proteomes" id="UP000262004"/>
    </source>
</evidence>
<sequence>MILAKRLAHLFQALDASDRDPHAPLLGAWLIRLTLAFGWHRHLDKESIFSEPILLDSDYVRYVGELVPTREDEDGDTVIDRAAMRKLGTAGIEKRLLERLEQLEAAINPKLPLLRNSARLGKVLGLNRAEVGVLRFAVALAAFRRFHAAVAAANQPGGLDHVALAVAAIANVRRALVVKALRPDGALHRAGLVRVDAAHRAGHDLETRFDVMGRLPHLLLSSQLTTDDLMAAFVRPVVRQPRCTLADFPHLAQDAATLIALVDGALTTRAKGVNLLFYGPPGTGKTEFAQALAQALGARLVETPAQDEAGEPIQGQERLRAYAAASSITARAERTLMLLDEAEDVLPTAGHSLLSLLGGDDDTAPTRGAKAWTNWLLENNPLPTIWITNDATFDPAYLRRFAYAVRFPVPPEGVRLAIARQAFAGLGASDEWLMRLVRHEAASPALLAQAAQVARWVASRPAGKRPETAVSPLAAAERALSASLALLGEQGVPRLPAATALDWAFLNLDIDPEQLVAALSRQPHATLCFYGPPGTGKTEFAHGIARALDKPIVVKRASDLLSKWLGESEKAIAAMFREARERGAVLLLDEADSFLADRRGAHAHWEVTQTNELLTQMEAFDGIFICTTNLVEQLDAASLRRFAFKVRFDYLTASQRAALFVQEAVRLGVPRDEAEAWSGRTRALDRLTPGDFAAAVKRLRLLGGAASGEALLHALREEVVAKGGPRQRLGF</sequence>
<evidence type="ECO:0000256" key="2">
    <source>
        <dbReference type="ARBA" id="ARBA00022741"/>
    </source>
</evidence>
<name>A0A2Z6E1D9_HYDTE</name>
<protein>
    <submittedName>
        <fullName evidence="5">ATPase AAA family</fullName>
    </submittedName>
</protein>
<dbReference type="OrthoDB" id="9802352at2"/>
<dbReference type="GO" id="GO:0016887">
    <property type="term" value="F:ATP hydrolysis activity"/>
    <property type="evidence" value="ECO:0007669"/>
    <property type="project" value="InterPro"/>
</dbReference>